<dbReference type="GO" id="GO:0046938">
    <property type="term" value="P:phytochelatin biosynthetic process"/>
    <property type="evidence" value="ECO:0007669"/>
    <property type="project" value="InterPro"/>
</dbReference>
<gene>
    <name evidence="12" type="ORF">Gotri_021456</name>
</gene>
<dbReference type="Pfam" id="PF05023">
    <property type="entry name" value="Phytochelatin"/>
    <property type="match status" value="1"/>
</dbReference>
<protein>
    <recommendedName>
        <fullName evidence="1">glutathione gamma-glutamylcysteinyltransferase</fullName>
        <ecNumber evidence="1">2.3.2.15</ecNumber>
    </recommendedName>
</protein>
<evidence type="ECO:0000256" key="5">
    <source>
        <dbReference type="ARBA" id="ARBA00022771"/>
    </source>
</evidence>
<dbReference type="Pfam" id="PF25797">
    <property type="entry name" value="PDF2_C"/>
    <property type="match status" value="1"/>
</dbReference>
<dbReference type="Gene3D" id="3.90.70.30">
    <property type="entry name" value="Phytochelatin synthase, N-terminal domain"/>
    <property type="match status" value="1"/>
</dbReference>
<dbReference type="EMBL" id="JABEZW010000001">
    <property type="protein sequence ID" value="MBA0758463.1"/>
    <property type="molecule type" value="Genomic_DNA"/>
</dbReference>
<keyword evidence="2" id="KW-0104">Cadmium</keyword>
<comment type="caution">
    <text evidence="12">The sequence shown here is derived from an EMBL/GenBank/DDBJ whole genome shotgun (WGS) entry which is preliminary data.</text>
</comment>
<dbReference type="GO" id="GO:0010273">
    <property type="term" value="P:detoxification of copper ion"/>
    <property type="evidence" value="ECO:0007669"/>
    <property type="project" value="TreeGrafter"/>
</dbReference>
<dbReference type="InterPro" id="IPR057993">
    <property type="entry name" value="HD-Zip_IV_C"/>
</dbReference>
<keyword evidence="3" id="KW-0808">Transferase</keyword>
<feature type="domain" description="C3H1-type" evidence="10">
    <location>
        <begin position="963"/>
        <end position="991"/>
    </location>
</feature>
<dbReference type="GO" id="GO:0008270">
    <property type="term" value="F:zinc ion binding"/>
    <property type="evidence" value="ECO:0007669"/>
    <property type="project" value="UniProtKB-KW"/>
</dbReference>
<feature type="zinc finger region" description="C3H1-type" evidence="8">
    <location>
        <begin position="963"/>
        <end position="991"/>
    </location>
</feature>
<keyword evidence="4 8" id="KW-0479">Metal-binding</keyword>
<dbReference type="GO" id="GO:0098849">
    <property type="term" value="P:cellular detoxification of cadmium ion"/>
    <property type="evidence" value="ECO:0007669"/>
    <property type="project" value="TreeGrafter"/>
</dbReference>
<dbReference type="GO" id="GO:0016756">
    <property type="term" value="F:glutathione gamma-glutamylcysteinyltransferase activity"/>
    <property type="evidence" value="ECO:0007669"/>
    <property type="project" value="UniProtKB-EC"/>
</dbReference>
<dbReference type="InterPro" id="IPR015407">
    <property type="entry name" value="Phytochelatin_synthase_C"/>
</dbReference>
<evidence type="ECO:0000256" key="8">
    <source>
        <dbReference type="PROSITE-ProRule" id="PRU00723"/>
    </source>
</evidence>
<organism evidence="12 13">
    <name type="scientific">Gossypium trilobum</name>
    <dbReference type="NCBI Taxonomy" id="34281"/>
    <lineage>
        <taxon>Eukaryota</taxon>
        <taxon>Viridiplantae</taxon>
        <taxon>Streptophyta</taxon>
        <taxon>Embryophyta</taxon>
        <taxon>Tracheophyta</taxon>
        <taxon>Spermatophyta</taxon>
        <taxon>Magnoliopsida</taxon>
        <taxon>eudicotyledons</taxon>
        <taxon>Gunneridae</taxon>
        <taxon>Pentapetalae</taxon>
        <taxon>rosids</taxon>
        <taxon>malvids</taxon>
        <taxon>Malvales</taxon>
        <taxon>Malvaceae</taxon>
        <taxon>Malvoideae</taxon>
        <taxon>Gossypium</taxon>
    </lineage>
</organism>
<evidence type="ECO:0000313" key="12">
    <source>
        <dbReference type="EMBL" id="MBA0758463.1"/>
    </source>
</evidence>
<evidence type="ECO:0000256" key="9">
    <source>
        <dbReference type="SAM" id="MobiDB-lite"/>
    </source>
</evidence>
<evidence type="ECO:0000313" key="13">
    <source>
        <dbReference type="Proteomes" id="UP000593568"/>
    </source>
</evidence>
<evidence type="ECO:0000256" key="7">
    <source>
        <dbReference type="ARBA" id="ARBA00023315"/>
    </source>
</evidence>
<dbReference type="PANTHER" id="PTHR33447:SF19">
    <property type="entry name" value="GLUTATHIONE GAMMA-GLUTAMYLCYSTEINYLTRANSFERASE"/>
    <property type="match status" value="1"/>
</dbReference>
<dbReference type="InterPro" id="IPR038156">
    <property type="entry name" value="PCS_N_sf"/>
</dbReference>
<dbReference type="PROSITE" id="PS50103">
    <property type="entry name" value="ZF_C3H1"/>
    <property type="match status" value="1"/>
</dbReference>
<dbReference type="InterPro" id="IPR040409">
    <property type="entry name" value="PCS-like"/>
</dbReference>
<keyword evidence="7" id="KW-0012">Acyltransferase</keyword>
<evidence type="ECO:0000256" key="1">
    <source>
        <dbReference type="ARBA" id="ARBA00012468"/>
    </source>
</evidence>
<dbReference type="PANTHER" id="PTHR33447">
    <property type="entry name" value="GLUTATHIONE GAMMA-GLUTAMYLCYSTEINYLTRANSFERASE"/>
    <property type="match status" value="1"/>
</dbReference>
<dbReference type="Pfam" id="PF09328">
    <property type="entry name" value="Phytochelatin_C"/>
    <property type="match status" value="1"/>
</dbReference>
<dbReference type="InterPro" id="IPR007719">
    <property type="entry name" value="PCS_N"/>
</dbReference>
<evidence type="ECO:0000256" key="6">
    <source>
        <dbReference type="ARBA" id="ARBA00022833"/>
    </source>
</evidence>
<evidence type="ECO:0000259" key="10">
    <source>
        <dbReference type="PROSITE" id="PS50103"/>
    </source>
</evidence>
<dbReference type="InterPro" id="IPR038765">
    <property type="entry name" value="Papain-like_cys_pep_sf"/>
</dbReference>
<dbReference type="InterPro" id="IPR000571">
    <property type="entry name" value="Znf_CCCH"/>
</dbReference>
<reference evidence="12 13" key="1">
    <citation type="journal article" date="2019" name="Genome Biol. Evol.">
        <title>Insights into the evolution of the New World diploid cottons (Gossypium, subgenus Houzingenia) based on genome sequencing.</title>
        <authorList>
            <person name="Grover C.E."/>
            <person name="Arick M.A. 2nd"/>
            <person name="Thrash A."/>
            <person name="Conover J.L."/>
            <person name="Sanders W.S."/>
            <person name="Peterson D.G."/>
            <person name="Frelichowski J.E."/>
            <person name="Scheffler J.A."/>
            <person name="Scheffler B.E."/>
            <person name="Wendel J.F."/>
        </authorList>
    </citation>
    <scope>NUCLEOTIDE SEQUENCE [LARGE SCALE GENOMIC DNA]</scope>
    <source>
        <strain evidence="12">8</strain>
        <tissue evidence="12">Leaf</tissue>
    </source>
</reference>
<accession>A0A7J9DCL7</accession>
<dbReference type="SMART" id="SM00356">
    <property type="entry name" value="ZnF_C3H1"/>
    <property type="match status" value="1"/>
</dbReference>
<keyword evidence="13" id="KW-1185">Reference proteome</keyword>
<feature type="region of interest" description="Disordered" evidence="9">
    <location>
        <begin position="480"/>
        <end position="499"/>
    </location>
</feature>
<dbReference type="InterPro" id="IPR036855">
    <property type="entry name" value="Znf_CCCH_sf"/>
</dbReference>
<feature type="domain" description="Peptidase C83" evidence="11">
    <location>
        <begin position="1"/>
        <end position="221"/>
    </location>
</feature>
<dbReference type="Pfam" id="PF00642">
    <property type="entry name" value="zf-CCCH"/>
    <property type="match status" value="1"/>
</dbReference>
<sequence>MAVAGLYRRVLPSPPAIEFSSPEGKQLFTEALAGGTAEGFFKLISYYQTQSEPAYCGLATLAMVLNALAIDPGRTWKGPWRWFDDSMLDCCEPLEKIKSQGITFGKVACLAVCNGAQVEPFRTDQSSIEDFRERVVSCTSSEDCHLIVSYNRAVFKQTGSGHFSPIGGYHAGKDMVLILDVARFKYPPHWVPLSLLWDAMNTIDKATGHCRGALLFKEVITGTTIVYQMQSCKHENWNVVAKYLTEDLPLLLTSKNLKDVNDVLCVVFRSAPSSLRDFIKWIAEVRRQDDGSTILSEEEKGRVALKEEVLKQIRETELFKNVTGYLGFEGSLCESEAPLGYTDSLADIAANVCCQGAGLLTGKIRLLNGCGKDIKLLKSVCKEPVTVVSGTVTTDGTEQMVDMLIPSSETKPSCLCDFDQNSCSGIPPSIGDGLTVLLFALPQDTWLGLKEEKLQAEMKGLTSADCLPTLLQEEDNALPDEKLDSTQPDETPGSPPSHPLSGYFCNDALQLILNIAAENDPWFKEHGLHSERILPKFFLMPNATTMSVDLSIDSAILPLPPRDLVSMMTDVKTWASRFSHIVYSGKGEKPSGTSLEILDIQRVTAEFLKPISVVPFSTIEKLTFLRFVKEIRHDMWAVVDLDFDECSERLSRMTIGTSVAGKPKVENACRRKPSGVIIAKYDDSKSKVIWIETMEFPIDSDWPFKAYCWISVLKNDYRRMSSDFLSFELGTENEGSRGELLGVFKEMAKNIRIKYVDSIVASADRDGWSGHRQENKEIWLKHKLNSQGPYAGSCIFVAVVKFNVESKTSRPVFSYLREKNLYIDWCHTRITQWTDEVIRVASPDGDTYCITLNKDPFEGYVLQEASTDGFHSFVISSPIKESDFDKNLSKKEWSELLLYPSGFTIVPDMNLCISISLQLMDSTQQDAIKAMQQFHLDLIAEIEQEIFPPKQSGLQIPLSDYFKQAKPDCAYFLKTGRCKFGSKCAFNHPSHVLATTSGVASENDEASSIQEERTEKCSCSATCKGKHPRREDHSQN</sequence>
<dbReference type="AlphaFoldDB" id="A0A7J9DCL7"/>
<proteinExistence type="predicted"/>
<dbReference type="Proteomes" id="UP000593568">
    <property type="component" value="Unassembled WGS sequence"/>
</dbReference>
<keyword evidence="5 8" id="KW-0863">Zinc-finger</keyword>
<name>A0A7J9DCL7_9ROSI</name>
<evidence type="ECO:0000256" key="3">
    <source>
        <dbReference type="ARBA" id="ARBA00022679"/>
    </source>
</evidence>
<dbReference type="SUPFAM" id="SSF90229">
    <property type="entry name" value="CCCH zinc finger"/>
    <property type="match status" value="1"/>
</dbReference>
<dbReference type="FunFam" id="3.90.70.30:FF:000001">
    <property type="entry name" value="Glutathione gamma-glutamylcysteinyltransferase 1"/>
    <property type="match status" value="1"/>
</dbReference>
<evidence type="ECO:0000256" key="2">
    <source>
        <dbReference type="ARBA" id="ARBA00022539"/>
    </source>
</evidence>
<evidence type="ECO:0000256" key="4">
    <source>
        <dbReference type="ARBA" id="ARBA00022723"/>
    </source>
</evidence>
<keyword evidence="6 8" id="KW-0862">Zinc</keyword>
<dbReference type="PROSITE" id="PS51443">
    <property type="entry name" value="PCS"/>
    <property type="match status" value="1"/>
</dbReference>
<dbReference type="EC" id="2.3.2.15" evidence="1"/>
<dbReference type="Gene3D" id="4.10.1000.10">
    <property type="entry name" value="Zinc finger, CCCH-type"/>
    <property type="match status" value="1"/>
</dbReference>
<dbReference type="SUPFAM" id="SSF54001">
    <property type="entry name" value="Cysteine proteinases"/>
    <property type="match status" value="1"/>
</dbReference>
<evidence type="ECO:0000259" key="11">
    <source>
        <dbReference type="PROSITE" id="PS51443"/>
    </source>
</evidence>